<dbReference type="WBParaSite" id="jg15734">
    <property type="protein sequence ID" value="jg15734"/>
    <property type="gene ID" value="jg15734"/>
</dbReference>
<dbReference type="AlphaFoldDB" id="A0A915D4E5"/>
<sequence length="142" mass="16578">MDENNVFNSFSFKKWVTRLRTKLVRERLLREQADILSDEDIDKLIGYISAGFKLRGPGALLSHTQLAERVHFVPKDDNYIFDEIKAFYDTNRSLRGLHNTIPNEFQHNHKFNHRLAKSVKAANPRARVGQFVYNRRFNASAS</sequence>
<reference evidence="2" key="1">
    <citation type="submission" date="2022-11" db="UniProtKB">
        <authorList>
            <consortium name="WormBaseParasite"/>
        </authorList>
    </citation>
    <scope>IDENTIFICATION</scope>
</reference>
<protein>
    <submittedName>
        <fullName evidence="2">Uncharacterized protein</fullName>
    </submittedName>
</protein>
<evidence type="ECO:0000313" key="2">
    <source>
        <dbReference type="WBParaSite" id="jg15734"/>
    </source>
</evidence>
<accession>A0A915D4E5</accession>
<organism evidence="1 2">
    <name type="scientific">Ditylenchus dipsaci</name>
    <dbReference type="NCBI Taxonomy" id="166011"/>
    <lineage>
        <taxon>Eukaryota</taxon>
        <taxon>Metazoa</taxon>
        <taxon>Ecdysozoa</taxon>
        <taxon>Nematoda</taxon>
        <taxon>Chromadorea</taxon>
        <taxon>Rhabditida</taxon>
        <taxon>Tylenchina</taxon>
        <taxon>Tylenchomorpha</taxon>
        <taxon>Sphaerularioidea</taxon>
        <taxon>Anguinidae</taxon>
        <taxon>Anguininae</taxon>
        <taxon>Ditylenchus</taxon>
    </lineage>
</organism>
<proteinExistence type="predicted"/>
<evidence type="ECO:0000313" key="1">
    <source>
        <dbReference type="Proteomes" id="UP000887574"/>
    </source>
</evidence>
<keyword evidence="1" id="KW-1185">Reference proteome</keyword>
<dbReference type="Proteomes" id="UP000887574">
    <property type="component" value="Unplaced"/>
</dbReference>
<name>A0A915D4E5_9BILA</name>